<proteinExistence type="predicted"/>
<evidence type="ECO:0000313" key="2">
    <source>
        <dbReference type="EMBL" id="MFD1861484.1"/>
    </source>
</evidence>
<name>A0ABW4QD17_9BACL</name>
<dbReference type="RefSeq" id="WP_204891497.1">
    <property type="nucleotide sequence ID" value="NZ_JBHUFW010000002.1"/>
</dbReference>
<dbReference type="PROSITE" id="PS51186">
    <property type="entry name" value="GNAT"/>
    <property type="match status" value="1"/>
</dbReference>
<dbReference type="Proteomes" id="UP001597273">
    <property type="component" value="Unassembled WGS sequence"/>
</dbReference>
<keyword evidence="2" id="KW-0808">Transferase</keyword>
<dbReference type="EMBL" id="JBHUFW010000002">
    <property type="protein sequence ID" value="MFD1861484.1"/>
    <property type="molecule type" value="Genomic_DNA"/>
</dbReference>
<keyword evidence="3" id="KW-1185">Reference proteome</keyword>
<dbReference type="EC" id="2.3.-.-" evidence="2"/>
<gene>
    <name evidence="2" type="ORF">ACFSDB_01030</name>
</gene>
<dbReference type="InterPro" id="IPR000182">
    <property type="entry name" value="GNAT_dom"/>
</dbReference>
<feature type="domain" description="N-acetyltransferase" evidence="1">
    <location>
        <begin position="30"/>
        <end position="164"/>
    </location>
</feature>
<dbReference type="Gene3D" id="3.40.630.30">
    <property type="match status" value="1"/>
</dbReference>
<keyword evidence="2" id="KW-0012">Acyltransferase</keyword>
<dbReference type="InterPro" id="IPR016181">
    <property type="entry name" value="Acyl_CoA_acyltransferase"/>
</dbReference>
<organism evidence="2 3">
    <name type="scientific">Planococcus chinensis</name>
    <dbReference type="NCBI Taxonomy" id="272917"/>
    <lineage>
        <taxon>Bacteria</taxon>
        <taxon>Bacillati</taxon>
        <taxon>Bacillota</taxon>
        <taxon>Bacilli</taxon>
        <taxon>Bacillales</taxon>
        <taxon>Caryophanaceae</taxon>
        <taxon>Planococcus</taxon>
    </lineage>
</organism>
<comment type="caution">
    <text evidence="2">The sequence shown here is derived from an EMBL/GenBank/DDBJ whole genome shotgun (WGS) entry which is preliminary data.</text>
</comment>
<sequence>MPQISIDRLKITTFELEMIKALLEGPKQLAKMVPYQVPAEYPMDVYKQFFPYKIERFTEHPEENIWEGLIIHKETKTVIGDIGYKGGPNDKGEINLGYSILPRFQGNGYASEAATAMVQWGLAQPGVRKVTATCSPENGASIRVLQKAGLEQLREDEQKIYWSS</sequence>
<dbReference type="GO" id="GO:0016746">
    <property type="term" value="F:acyltransferase activity"/>
    <property type="evidence" value="ECO:0007669"/>
    <property type="project" value="UniProtKB-KW"/>
</dbReference>
<evidence type="ECO:0000259" key="1">
    <source>
        <dbReference type="PROSITE" id="PS51186"/>
    </source>
</evidence>
<reference evidence="3" key="1">
    <citation type="journal article" date="2019" name="Int. J. Syst. Evol. Microbiol.">
        <title>The Global Catalogue of Microorganisms (GCM) 10K type strain sequencing project: providing services to taxonomists for standard genome sequencing and annotation.</title>
        <authorList>
            <consortium name="The Broad Institute Genomics Platform"/>
            <consortium name="The Broad Institute Genome Sequencing Center for Infectious Disease"/>
            <person name="Wu L."/>
            <person name="Ma J."/>
        </authorList>
    </citation>
    <scope>NUCLEOTIDE SEQUENCE [LARGE SCALE GENOMIC DNA]</scope>
    <source>
        <strain evidence="3">CGMCC 1.15475</strain>
    </source>
</reference>
<dbReference type="PANTHER" id="PTHR43792:SF13">
    <property type="entry name" value="ACETYLTRANSFERASE"/>
    <property type="match status" value="1"/>
</dbReference>
<dbReference type="SUPFAM" id="SSF55729">
    <property type="entry name" value="Acyl-CoA N-acyltransferases (Nat)"/>
    <property type="match status" value="1"/>
</dbReference>
<protein>
    <submittedName>
        <fullName evidence="2">GNAT family N-acetyltransferase</fullName>
        <ecNumber evidence="2">2.3.-.-</ecNumber>
    </submittedName>
</protein>
<accession>A0ABW4QD17</accession>
<evidence type="ECO:0000313" key="3">
    <source>
        <dbReference type="Proteomes" id="UP001597273"/>
    </source>
</evidence>
<dbReference type="InterPro" id="IPR051531">
    <property type="entry name" value="N-acetyltransferase"/>
</dbReference>
<dbReference type="Pfam" id="PF13302">
    <property type="entry name" value="Acetyltransf_3"/>
    <property type="match status" value="1"/>
</dbReference>
<dbReference type="PANTHER" id="PTHR43792">
    <property type="entry name" value="GNAT FAMILY, PUTATIVE (AFU_ORTHOLOGUE AFUA_3G00765)-RELATED-RELATED"/>
    <property type="match status" value="1"/>
</dbReference>